<dbReference type="Gene3D" id="2.60.40.1730">
    <property type="entry name" value="tricorn interacting facor f3 domain"/>
    <property type="match status" value="1"/>
</dbReference>
<reference evidence="16" key="1">
    <citation type="journal article" date="2019" name="Int. J. Syst. Evol. Microbiol.">
        <title>The Global Catalogue of Microorganisms (GCM) 10K type strain sequencing project: providing services to taxonomists for standard genome sequencing and annotation.</title>
        <authorList>
            <consortium name="The Broad Institute Genomics Platform"/>
            <consortium name="The Broad Institute Genome Sequencing Center for Infectious Disease"/>
            <person name="Wu L."/>
            <person name="Ma J."/>
        </authorList>
    </citation>
    <scope>NUCLEOTIDE SEQUENCE [LARGE SCALE GENOMIC DNA]</scope>
    <source>
        <strain evidence="16">CGMCC 4.7241</strain>
    </source>
</reference>
<evidence type="ECO:0000256" key="1">
    <source>
        <dbReference type="ARBA" id="ARBA00000098"/>
    </source>
</evidence>
<dbReference type="InterPro" id="IPR027268">
    <property type="entry name" value="Peptidase_M4/M1_CTD_sf"/>
</dbReference>
<evidence type="ECO:0000256" key="10">
    <source>
        <dbReference type="ARBA" id="ARBA00023049"/>
    </source>
</evidence>
<keyword evidence="6" id="KW-0645">Protease</keyword>
<evidence type="ECO:0000256" key="4">
    <source>
        <dbReference type="ARBA" id="ARBA00012564"/>
    </source>
</evidence>
<dbReference type="SUPFAM" id="SSF55486">
    <property type="entry name" value="Metalloproteases ('zincins'), catalytic domain"/>
    <property type="match status" value="1"/>
</dbReference>
<dbReference type="InterPro" id="IPR001930">
    <property type="entry name" value="Peptidase_M1"/>
</dbReference>
<dbReference type="InterPro" id="IPR045357">
    <property type="entry name" value="Aminopeptidase_N-like_N"/>
</dbReference>
<feature type="domain" description="Peptidase M1 membrane alanine aminopeptidase" evidence="13">
    <location>
        <begin position="240"/>
        <end position="430"/>
    </location>
</feature>
<evidence type="ECO:0000256" key="11">
    <source>
        <dbReference type="ARBA" id="ARBA00029811"/>
    </source>
</evidence>
<evidence type="ECO:0000256" key="5">
    <source>
        <dbReference type="ARBA" id="ARBA00015611"/>
    </source>
</evidence>
<dbReference type="PANTHER" id="PTHR11533">
    <property type="entry name" value="PROTEASE M1 ZINC METALLOPROTEASE"/>
    <property type="match status" value="1"/>
</dbReference>
<dbReference type="Proteomes" id="UP001595699">
    <property type="component" value="Unassembled WGS sequence"/>
</dbReference>
<comment type="caution">
    <text evidence="15">The sequence shown here is derived from an EMBL/GenBank/DDBJ whole genome shotgun (WGS) entry which is preliminary data.</text>
</comment>
<evidence type="ECO:0000256" key="3">
    <source>
        <dbReference type="ARBA" id="ARBA00010136"/>
    </source>
</evidence>
<sequence length="444" mass="48846">MSSRHGGAARSDDPYFPQHGNGGYRVAHYDLELDYKPLPGRLDGRARITAVATQTLPSFTLDLEQFRVARVAVNGKPAKFSLRSGKLHVHPARAVHSGAEFVVDVRYVGTPRPVRSTWGDLGWEQLDEGALVASQPTGAPSWFPCNDHPSDKATYRIAVTTATPYTVVANGKLVSRRVGASATTWVYEHASPMPTYLATVQIGPYELVPFRSHGGSVPQRAAVPAGLMKRFRHDFADQPAMMETFEELFGPYPFGEYAVVIVDEDLDVPVEAHGLSIFGRNHVDGHRGSERLIAHELAHQWFGNCVTLGSWRDIWLNEGFAAYSEWLWSERSGGDSAGAHAARVRARLATLPQDLVLADPGAARMFDDRVYRRGALTVHALRVVLDDGPFFALLRDWVATYRDSVATTADFVALAERHAGRSLKSLFDAWLFAPKLPVLPQPGA</sequence>
<gene>
    <name evidence="15" type="ORF">ACFOUW_04765</name>
</gene>
<accession>A0ABV7Y5Q8</accession>
<keyword evidence="10" id="KW-0482">Metalloprotease</keyword>
<keyword evidence="9" id="KW-0862">Zinc</keyword>
<dbReference type="Pfam" id="PF01433">
    <property type="entry name" value="Peptidase_M1"/>
    <property type="match status" value="1"/>
</dbReference>
<protein>
    <recommendedName>
        <fullName evidence="5">Aminopeptidase N</fullName>
        <ecNumber evidence="4">3.4.11.2</ecNumber>
    </recommendedName>
    <alternativeName>
        <fullName evidence="11">Alanine aminopeptidase</fullName>
    </alternativeName>
    <alternativeName>
        <fullName evidence="12">Lysyl aminopeptidase</fullName>
    </alternativeName>
</protein>
<dbReference type="InterPro" id="IPR042097">
    <property type="entry name" value="Aminopeptidase_N-like_N_sf"/>
</dbReference>
<keyword evidence="8 15" id="KW-0378">Hydrolase</keyword>
<dbReference type="GO" id="GO:0004177">
    <property type="term" value="F:aminopeptidase activity"/>
    <property type="evidence" value="ECO:0007669"/>
    <property type="project" value="UniProtKB-KW"/>
</dbReference>
<organism evidence="15 16">
    <name type="scientific">Tenggerimyces flavus</name>
    <dbReference type="NCBI Taxonomy" id="1708749"/>
    <lineage>
        <taxon>Bacteria</taxon>
        <taxon>Bacillati</taxon>
        <taxon>Actinomycetota</taxon>
        <taxon>Actinomycetes</taxon>
        <taxon>Propionibacteriales</taxon>
        <taxon>Nocardioidaceae</taxon>
        <taxon>Tenggerimyces</taxon>
    </lineage>
</organism>
<evidence type="ECO:0000259" key="14">
    <source>
        <dbReference type="Pfam" id="PF17900"/>
    </source>
</evidence>
<proteinExistence type="inferred from homology"/>
<feature type="domain" description="Aminopeptidase N-like N-terminal" evidence="14">
    <location>
        <begin position="28"/>
        <end position="197"/>
    </location>
</feature>
<name>A0ABV7Y5Q8_9ACTN</name>
<evidence type="ECO:0000256" key="12">
    <source>
        <dbReference type="ARBA" id="ARBA00031533"/>
    </source>
</evidence>
<comment type="catalytic activity">
    <reaction evidence="1">
        <text>Release of an N-terminal amino acid, Xaa-|-Yaa- from a peptide, amide or arylamide. Xaa is preferably Ala, but may be most amino acids including Pro (slow action). When a terminal hydrophobic residue is followed by a prolyl residue, the two may be released as an intact Xaa-Pro dipeptide.</text>
        <dbReference type="EC" id="3.4.11.2"/>
    </reaction>
</comment>
<dbReference type="EC" id="3.4.11.2" evidence="4"/>
<dbReference type="InterPro" id="IPR014782">
    <property type="entry name" value="Peptidase_M1_dom"/>
</dbReference>
<dbReference type="EMBL" id="JBHRZH010000004">
    <property type="protein sequence ID" value="MFC3760137.1"/>
    <property type="molecule type" value="Genomic_DNA"/>
</dbReference>
<evidence type="ECO:0000259" key="13">
    <source>
        <dbReference type="Pfam" id="PF01433"/>
    </source>
</evidence>
<keyword evidence="15" id="KW-0031">Aminopeptidase</keyword>
<comment type="cofactor">
    <cofactor evidence="2">
        <name>Zn(2+)</name>
        <dbReference type="ChEBI" id="CHEBI:29105"/>
    </cofactor>
</comment>
<dbReference type="CDD" id="cd09603">
    <property type="entry name" value="M1_APN_like"/>
    <property type="match status" value="1"/>
</dbReference>
<evidence type="ECO:0000256" key="2">
    <source>
        <dbReference type="ARBA" id="ARBA00001947"/>
    </source>
</evidence>
<dbReference type="Pfam" id="PF17900">
    <property type="entry name" value="Peptidase_M1_N"/>
    <property type="match status" value="1"/>
</dbReference>
<evidence type="ECO:0000256" key="9">
    <source>
        <dbReference type="ARBA" id="ARBA00022833"/>
    </source>
</evidence>
<evidence type="ECO:0000256" key="8">
    <source>
        <dbReference type="ARBA" id="ARBA00022801"/>
    </source>
</evidence>
<dbReference type="InterPro" id="IPR050344">
    <property type="entry name" value="Peptidase_M1_aminopeptidases"/>
</dbReference>
<evidence type="ECO:0000256" key="7">
    <source>
        <dbReference type="ARBA" id="ARBA00022723"/>
    </source>
</evidence>
<keyword evidence="16" id="KW-1185">Reference proteome</keyword>
<dbReference type="PRINTS" id="PR00756">
    <property type="entry name" value="ALADIPTASE"/>
</dbReference>
<dbReference type="RefSeq" id="WP_205120049.1">
    <property type="nucleotide sequence ID" value="NZ_JAFBCM010000001.1"/>
</dbReference>
<dbReference type="Gene3D" id="1.10.390.10">
    <property type="entry name" value="Neutral Protease Domain 2"/>
    <property type="match status" value="1"/>
</dbReference>
<evidence type="ECO:0000256" key="6">
    <source>
        <dbReference type="ARBA" id="ARBA00022670"/>
    </source>
</evidence>
<evidence type="ECO:0000313" key="15">
    <source>
        <dbReference type="EMBL" id="MFC3760137.1"/>
    </source>
</evidence>
<dbReference type="SUPFAM" id="SSF63737">
    <property type="entry name" value="Leukotriene A4 hydrolase N-terminal domain"/>
    <property type="match status" value="1"/>
</dbReference>
<keyword evidence="7" id="KW-0479">Metal-binding</keyword>
<comment type="similarity">
    <text evidence="3">Belongs to the peptidase M1 family.</text>
</comment>
<evidence type="ECO:0000313" key="16">
    <source>
        <dbReference type="Proteomes" id="UP001595699"/>
    </source>
</evidence>